<keyword evidence="1" id="KW-1133">Transmembrane helix</keyword>
<evidence type="ECO:0000313" key="2">
    <source>
        <dbReference type="EMBL" id="HIY66324.1"/>
    </source>
</evidence>
<evidence type="ECO:0000256" key="1">
    <source>
        <dbReference type="SAM" id="Phobius"/>
    </source>
</evidence>
<protein>
    <recommendedName>
        <fullName evidence="4">DUF4175 domain-containing protein</fullName>
    </recommendedName>
</protein>
<accession>A0A9D1YV07</accession>
<dbReference type="AlphaFoldDB" id="A0A9D1YV07"/>
<evidence type="ECO:0008006" key="4">
    <source>
        <dbReference type="Google" id="ProtNLM"/>
    </source>
</evidence>
<dbReference type="Proteomes" id="UP000824005">
    <property type="component" value="Unassembled WGS sequence"/>
</dbReference>
<sequence>MYAALWRVIPGPWFVKLLVFLVLIAAVAYALIFHAYPWFMQTFFPTPDVTVPE</sequence>
<dbReference type="EMBL" id="DXDC01000260">
    <property type="protein sequence ID" value="HIY66324.1"/>
    <property type="molecule type" value="Genomic_DNA"/>
</dbReference>
<comment type="caution">
    <text evidence="2">The sequence shown here is derived from an EMBL/GenBank/DDBJ whole genome shotgun (WGS) entry which is preliminary data.</text>
</comment>
<evidence type="ECO:0000313" key="3">
    <source>
        <dbReference type="Proteomes" id="UP000824005"/>
    </source>
</evidence>
<gene>
    <name evidence="2" type="ORF">H9830_08625</name>
</gene>
<proteinExistence type="predicted"/>
<feature type="transmembrane region" description="Helical" evidence="1">
    <location>
        <begin position="13"/>
        <end position="33"/>
    </location>
</feature>
<reference evidence="2" key="1">
    <citation type="journal article" date="2021" name="PeerJ">
        <title>Extensive microbial diversity within the chicken gut microbiome revealed by metagenomics and culture.</title>
        <authorList>
            <person name="Gilroy R."/>
            <person name="Ravi A."/>
            <person name="Getino M."/>
            <person name="Pursley I."/>
            <person name="Horton D.L."/>
            <person name="Alikhan N.F."/>
            <person name="Baker D."/>
            <person name="Gharbi K."/>
            <person name="Hall N."/>
            <person name="Watson M."/>
            <person name="Adriaenssens E.M."/>
            <person name="Foster-Nyarko E."/>
            <person name="Jarju S."/>
            <person name="Secka A."/>
            <person name="Antonio M."/>
            <person name="Oren A."/>
            <person name="Chaudhuri R.R."/>
            <person name="La Ragione R."/>
            <person name="Hildebrand F."/>
            <person name="Pallen M.J."/>
        </authorList>
    </citation>
    <scope>NUCLEOTIDE SEQUENCE</scope>
    <source>
        <strain evidence="2">ChiGjej1B1-98</strain>
    </source>
</reference>
<keyword evidence="1" id="KW-0472">Membrane</keyword>
<organism evidence="2 3">
    <name type="scientific">Candidatus Agrococcus pullicola</name>
    <dbReference type="NCBI Taxonomy" id="2838429"/>
    <lineage>
        <taxon>Bacteria</taxon>
        <taxon>Bacillati</taxon>
        <taxon>Actinomycetota</taxon>
        <taxon>Actinomycetes</taxon>
        <taxon>Micrococcales</taxon>
        <taxon>Microbacteriaceae</taxon>
        <taxon>Agrococcus</taxon>
    </lineage>
</organism>
<name>A0A9D1YV07_9MICO</name>
<reference evidence="2" key="2">
    <citation type="submission" date="2021-04" db="EMBL/GenBank/DDBJ databases">
        <authorList>
            <person name="Gilroy R."/>
        </authorList>
    </citation>
    <scope>NUCLEOTIDE SEQUENCE</scope>
    <source>
        <strain evidence="2">ChiGjej1B1-98</strain>
    </source>
</reference>
<keyword evidence="1" id="KW-0812">Transmembrane</keyword>